<organism evidence="1 2">
    <name type="scientific">Acrobeloides nanus</name>
    <dbReference type="NCBI Taxonomy" id="290746"/>
    <lineage>
        <taxon>Eukaryota</taxon>
        <taxon>Metazoa</taxon>
        <taxon>Ecdysozoa</taxon>
        <taxon>Nematoda</taxon>
        <taxon>Chromadorea</taxon>
        <taxon>Rhabditida</taxon>
        <taxon>Tylenchina</taxon>
        <taxon>Cephalobomorpha</taxon>
        <taxon>Cephaloboidea</taxon>
        <taxon>Cephalobidae</taxon>
        <taxon>Acrobeloides</taxon>
    </lineage>
</organism>
<evidence type="ECO:0000313" key="1">
    <source>
        <dbReference type="Proteomes" id="UP000887540"/>
    </source>
</evidence>
<protein>
    <submittedName>
        <fullName evidence="2">Uncharacterized protein</fullName>
    </submittedName>
</protein>
<proteinExistence type="predicted"/>
<name>A0A914CZF3_9BILA</name>
<keyword evidence="1" id="KW-1185">Reference proteome</keyword>
<sequence length="69" mass="7950">MIKELNTDLKKNAIGQLSCMKFKEQLDKASLDIEKFLTDTSGKLEVDQRGYNEYVQAIKTNFDNIFSQT</sequence>
<dbReference type="AlphaFoldDB" id="A0A914CZF3"/>
<accession>A0A914CZF3</accession>
<reference evidence="2" key="1">
    <citation type="submission" date="2022-11" db="UniProtKB">
        <authorList>
            <consortium name="WormBaseParasite"/>
        </authorList>
    </citation>
    <scope>IDENTIFICATION</scope>
</reference>
<dbReference type="Proteomes" id="UP000887540">
    <property type="component" value="Unplaced"/>
</dbReference>
<dbReference type="WBParaSite" id="ACRNAN_scaffold15656.g17489.t1">
    <property type="protein sequence ID" value="ACRNAN_scaffold15656.g17489.t1"/>
    <property type="gene ID" value="ACRNAN_scaffold15656.g17489"/>
</dbReference>
<evidence type="ECO:0000313" key="2">
    <source>
        <dbReference type="WBParaSite" id="ACRNAN_scaffold15656.g17489.t1"/>
    </source>
</evidence>